<keyword evidence="3" id="KW-0964">Secreted</keyword>
<dbReference type="GO" id="GO:0005576">
    <property type="term" value="C:extracellular region"/>
    <property type="evidence" value="ECO:0007669"/>
    <property type="project" value="UniProtKB-SubCell"/>
</dbReference>
<reference evidence="6" key="1">
    <citation type="submission" date="2022-07" db="EMBL/GenBank/DDBJ databases">
        <authorList>
            <person name="Trinca V."/>
            <person name="Uliana J.V.C."/>
            <person name="Torres T.T."/>
            <person name="Ward R.J."/>
            <person name="Monesi N."/>
        </authorList>
    </citation>
    <scope>NUCLEOTIDE SEQUENCE</scope>
    <source>
        <strain evidence="6">HSMRA1968</strain>
        <tissue evidence="6">Whole embryos</tissue>
    </source>
</reference>
<dbReference type="InterPro" id="IPR009396">
    <property type="entry name" value="Pigment_DH"/>
</dbReference>
<evidence type="ECO:0000256" key="2">
    <source>
        <dbReference type="ARBA" id="ARBA00010172"/>
    </source>
</evidence>
<keyword evidence="5" id="KW-0732">Signal</keyword>
<keyword evidence="7" id="KW-1185">Reference proteome</keyword>
<accession>A0A9Q0N4C9</accession>
<evidence type="ECO:0000256" key="1">
    <source>
        <dbReference type="ARBA" id="ARBA00004613"/>
    </source>
</evidence>
<protein>
    <submittedName>
        <fullName evidence="6">Protein PDF</fullName>
    </submittedName>
</protein>
<proteinExistence type="inferred from homology"/>
<dbReference type="Proteomes" id="UP001151699">
    <property type="component" value="Chromosome B"/>
</dbReference>
<dbReference type="AlphaFoldDB" id="A0A9Q0N4C9"/>
<name>A0A9Q0N4C9_9DIPT</name>
<gene>
    <name evidence="6" type="primary">Pdf</name>
    <name evidence="6" type="ORF">Bhyg_08318</name>
</gene>
<feature type="signal peptide" evidence="5">
    <location>
        <begin position="1"/>
        <end position="25"/>
    </location>
</feature>
<comment type="similarity">
    <text evidence="2">Belongs to the arthropod PDH family.</text>
</comment>
<dbReference type="GO" id="GO:0005179">
    <property type="term" value="F:hormone activity"/>
    <property type="evidence" value="ECO:0007669"/>
    <property type="project" value="InterPro"/>
</dbReference>
<dbReference type="OrthoDB" id="8178425at2759"/>
<keyword evidence="4" id="KW-0027">Amidation</keyword>
<sequence>MNSKAMVRIPVLILAVLMWCNICIAYVVPGNTTPDDERFFDKEYVRELASFIAALSGSSNSPCHNNYGGYANPMPKRNSELINSLLSLPKTMSDVGK</sequence>
<comment type="subcellular location">
    <subcellularLocation>
        <location evidence="1">Secreted</location>
    </subcellularLocation>
</comment>
<evidence type="ECO:0000256" key="4">
    <source>
        <dbReference type="ARBA" id="ARBA00022815"/>
    </source>
</evidence>
<organism evidence="6 7">
    <name type="scientific">Pseudolycoriella hygida</name>
    <dbReference type="NCBI Taxonomy" id="35572"/>
    <lineage>
        <taxon>Eukaryota</taxon>
        <taxon>Metazoa</taxon>
        <taxon>Ecdysozoa</taxon>
        <taxon>Arthropoda</taxon>
        <taxon>Hexapoda</taxon>
        <taxon>Insecta</taxon>
        <taxon>Pterygota</taxon>
        <taxon>Neoptera</taxon>
        <taxon>Endopterygota</taxon>
        <taxon>Diptera</taxon>
        <taxon>Nematocera</taxon>
        <taxon>Sciaroidea</taxon>
        <taxon>Sciaridae</taxon>
        <taxon>Pseudolycoriella</taxon>
    </lineage>
</organism>
<evidence type="ECO:0000256" key="3">
    <source>
        <dbReference type="ARBA" id="ARBA00022525"/>
    </source>
</evidence>
<dbReference type="EMBL" id="WJQU01000002">
    <property type="protein sequence ID" value="KAJ6643358.1"/>
    <property type="molecule type" value="Genomic_DNA"/>
</dbReference>
<dbReference type="GO" id="GO:0009416">
    <property type="term" value="P:response to light stimulus"/>
    <property type="evidence" value="ECO:0007669"/>
    <property type="project" value="InterPro"/>
</dbReference>
<comment type="caution">
    <text evidence="6">The sequence shown here is derived from an EMBL/GenBank/DDBJ whole genome shotgun (WGS) entry which is preliminary data.</text>
</comment>
<dbReference type="Pfam" id="PF06324">
    <property type="entry name" value="Pigment_DH"/>
    <property type="match status" value="1"/>
</dbReference>
<feature type="chain" id="PRO_5040309544" evidence="5">
    <location>
        <begin position="26"/>
        <end position="97"/>
    </location>
</feature>
<evidence type="ECO:0000256" key="5">
    <source>
        <dbReference type="SAM" id="SignalP"/>
    </source>
</evidence>
<evidence type="ECO:0000313" key="6">
    <source>
        <dbReference type="EMBL" id="KAJ6643358.1"/>
    </source>
</evidence>
<evidence type="ECO:0000313" key="7">
    <source>
        <dbReference type="Proteomes" id="UP001151699"/>
    </source>
</evidence>